<organism evidence="2 3">
    <name type="scientific">Tenuifilum thalassicum</name>
    <dbReference type="NCBI Taxonomy" id="2590900"/>
    <lineage>
        <taxon>Bacteria</taxon>
        <taxon>Pseudomonadati</taxon>
        <taxon>Bacteroidota</taxon>
        <taxon>Bacteroidia</taxon>
        <taxon>Bacteroidales</taxon>
        <taxon>Tenuifilaceae</taxon>
        <taxon>Tenuifilum</taxon>
    </lineage>
</organism>
<evidence type="ECO:0008006" key="4">
    <source>
        <dbReference type="Google" id="ProtNLM"/>
    </source>
</evidence>
<dbReference type="RefSeq" id="WP_173074809.1">
    <property type="nucleotide sequence ID" value="NZ_CP041345.1"/>
</dbReference>
<gene>
    <name evidence="2" type="ORF">FHG85_08215</name>
</gene>
<dbReference type="AlphaFoldDB" id="A0A7D4CRM1"/>
<evidence type="ECO:0000313" key="2">
    <source>
        <dbReference type="EMBL" id="QKG80245.1"/>
    </source>
</evidence>
<evidence type="ECO:0000256" key="1">
    <source>
        <dbReference type="SAM" id="Coils"/>
    </source>
</evidence>
<evidence type="ECO:0000313" key="3">
    <source>
        <dbReference type="Proteomes" id="UP000500961"/>
    </source>
</evidence>
<dbReference type="KEGG" id="ttz:FHG85_08215"/>
<accession>A0A7D4CRM1</accession>
<dbReference type="Gene3D" id="1.20.5.340">
    <property type="match status" value="1"/>
</dbReference>
<keyword evidence="3" id="KW-1185">Reference proteome</keyword>
<sequence length="97" mass="11259">MNDTSSNIIENIKHKVQTLVLMYEKVRQENDHLKAQVAELEAKLKDKDNACAELEERYTRLKLAKALKSGELDMHEAKIKVNRIVREIDRCIALLNK</sequence>
<dbReference type="EMBL" id="CP041345">
    <property type="protein sequence ID" value="QKG80245.1"/>
    <property type="molecule type" value="Genomic_DNA"/>
</dbReference>
<proteinExistence type="predicted"/>
<protein>
    <recommendedName>
        <fullName evidence="4">Cell division protein ZapB</fullName>
    </recommendedName>
</protein>
<name>A0A7D4CRM1_9BACT</name>
<reference evidence="2 3" key="1">
    <citation type="submission" date="2019-07" db="EMBL/GenBank/DDBJ databases">
        <title>Thalassofilum flectens gen. nov., sp. nov., a novel moderate thermophilic anaerobe from a shallow sea hot spring in Kunashir Island (Russia), representing a new family in the order Bacteroidales, and proposal of Thalassofilacea fam. nov.</title>
        <authorList>
            <person name="Kochetkova T.V."/>
            <person name="Podosokorskaya O.A."/>
            <person name="Novikov A."/>
            <person name="Elcheninov A.G."/>
            <person name="Toshchakov S.V."/>
            <person name="Kublanov I.V."/>
        </authorList>
    </citation>
    <scope>NUCLEOTIDE SEQUENCE [LARGE SCALE GENOMIC DNA]</scope>
    <source>
        <strain evidence="2 3">38-H</strain>
    </source>
</reference>
<dbReference type="Proteomes" id="UP000500961">
    <property type="component" value="Chromosome"/>
</dbReference>
<keyword evidence="1" id="KW-0175">Coiled coil</keyword>
<feature type="coiled-coil region" evidence="1">
    <location>
        <begin position="9"/>
        <end position="64"/>
    </location>
</feature>